<keyword evidence="5" id="KW-0010">Activator</keyword>
<dbReference type="InterPro" id="IPR046831">
    <property type="entry name" value="Calmodulin_bind_N"/>
</dbReference>
<evidence type="ECO:0000256" key="5">
    <source>
        <dbReference type="ARBA" id="ARBA00023159"/>
    </source>
</evidence>
<dbReference type="PANTHER" id="PTHR31713">
    <property type="entry name" value="OS02G0177800 PROTEIN"/>
    <property type="match status" value="1"/>
</dbReference>
<keyword evidence="3" id="KW-0805">Transcription regulation</keyword>
<dbReference type="EMBL" id="JANQDX010000012">
    <property type="protein sequence ID" value="KAL0915578.1"/>
    <property type="molecule type" value="Genomic_DNA"/>
</dbReference>
<evidence type="ECO:0000313" key="12">
    <source>
        <dbReference type="EMBL" id="KAL0915578.1"/>
    </source>
</evidence>
<evidence type="ECO:0000313" key="13">
    <source>
        <dbReference type="Proteomes" id="UP001552299"/>
    </source>
</evidence>
<evidence type="ECO:0000256" key="3">
    <source>
        <dbReference type="ARBA" id="ARBA00023015"/>
    </source>
</evidence>
<keyword evidence="6" id="KW-0804">Transcription</keyword>
<dbReference type="Pfam" id="PF07887">
    <property type="entry name" value="Calmodulin_bind"/>
    <property type="match status" value="1"/>
</dbReference>
<evidence type="ECO:0000256" key="6">
    <source>
        <dbReference type="ARBA" id="ARBA00023163"/>
    </source>
</evidence>
<feature type="region of interest" description="Disordered" evidence="8">
    <location>
        <begin position="1"/>
        <end position="21"/>
    </location>
</feature>
<dbReference type="InterPro" id="IPR012416">
    <property type="entry name" value="CBP60"/>
</dbReference>
<dbReference type="GO" id="GO:0003677">
    <property type="term" value="F:DNA binding"/>
    <property type="evidence" value="ECO:0007669"/>
    <property type="project" value="UniProtKB-KW"/>
</dbReference>
<comment type="caution">
    <text evidence="12">The sequence shown here is derived from an EMBL/GenBank/DDBJ whole genome shotgun (WGS) entry which is preliminary data.</text>
</comment>
<evidence type="ECO:0000259" key="9">
    <source>
        <dbReference type="Pfam" id="PF07887"/>
    </source>
</evidence>
<organism evidence="12 13">
    <name type="scientific">Dendrobium thyrsiflorum</name>
    <name type="common">Pinecone-like raceme dendrobium</name>
    <name type="synonym">Orchid</name>
    <dbReference type="NCBI Taxonomy" id="117978"/>
    <lineage>
        <taxon>Eukaryota</taxon>
        <taxon>Viridiplantae</taxon>
        <taxon>Streptophyta</taxon>
        <taxon>Embryophyta</taxon>
        <taxon>Tracheophyta</taxon>
        <taxon>Spermatophyta</taxon>
        <taxon>Magnoliopsida</taxon>
        <taxon>Liliopsida</taxon>
        <taxon>Asparagales</taxon>
        <taxon>Orchidaceae</taxon>
        <taxon>Epidendroideae</taxon>
        <taxon>Malaxideae</taxon>
        <taxon>Dendrobiinae</taxon>
        <taxon>Dendrobium</taxon>
    </lineage>
</organism>
<evidence type="ECO:0000259" key="11">
    <source>
        <dbReference type="Pfam" id="PF20452"/>
    </source>
</evidence>
<dbReference type="InterPro" id="IPR046829">
    <property type="entry name" value="Calmod_bind_C"/>
</dbReference>
<dbReference type="Pfam" id="PF20452">
    <property type="entry name" value="Calmod_bind_C"/>
    <property type="match status" value="1"/>
</dbReference>
<comment type="subcellular location">
    <subcellularLocation>
        <location evidence="1">Nucleus</location>
    </subcellularLocation>
</comment>
<proteinExistence type="inferred from homology"/>
<evidence type="ECO:0000256" key="1">
    <source>
        <dbReference type="ARBA" id="ARBA00004123"/>
    </source>
</evidence>
<dbReference type="GO" id="GO:0005634">
    <property type="term" value="C:nucleus"/>
    <property type="evidence" value="ECO:0007669"/>
    <property type="project" value="UniProtKB-SubCell"/>
</dbReference>
<sequence length="435" mass="50217">MAAKRIQDGSEEDPKHPDQKRLRRLPSFATVIREVMMAKTIQNLFMAMEPLLRTVVQEELERILVQRTGFIQRPFQAQLQELEASTLQLIFQKQLSLPIYTGKKIETVDGTPLQVLLIDRKNGLQSPFTLSSPLKLEVVVIDGCFPSEGQENWTGLEFDKHIVKERNGKRPLIIGETNLTLKDNCYCCSIVELIITDNSSWIKSRHFRIGVRVIARSYEGPRILEAMTDRFMVKDHRGESYKKHHPPSLTDEVWRLEKIGKDGTFHKRLAAESINNVQDFLKLLSVDPSRLRKILGTGMSDRVWEVTVSHARTCTLGQNTYLYRGSQLNLLLSPICELKGIVAQNSTLSPQQLTKSQRDFVQQMVREAYEHWDMVEENFDGFGNIHSVENMNMAEQSQQWYSEPLQNTLPQFEIEDFDEIEEEAHNTLQRGYKNE</sequence>
<feature type="domain" description="Calmodulin binding protein C-terminal" evidence="11">
    <location>
        <begin position="320"/>
        <end position="377"/>
    </location>
</feature>
<evidence type="ECO:0000256" key="7">
    <source>
        <dbReference type="ARBA" id="ARBA00023242"/>
    </source>
</evidence>
<protein>
    <submittedName>
        <fullName evidence="12">Uncharacterized protein</fullName>
    </submittedName>
</protein>
<keyword evidence="13" id="KW-1185">Reference proteome</keyword>
<evidence type="ECO:0000256" key="4">
    <source>
        <dbReference type="ARBA" id="ARBA00023125"/>
    </source>
</evidence>
<evidence type="ECO:0000256" key="8">
    <source>
        <dbReference type="SAM" id="MobiDB-lite"/>
    </source>
</evidence>
<feature type="domain" description="Calmodulin binding protein-like N-terminal" evidence="9">
    <location>
        <begin position="87"/>
        <end position="236"/>
    </location>
</feature>
<evidence type="ECO:0000259" key="10">
    <source>
        <dbReference type="Pfam" id="PF20451"/>
    </source>
</evidence>
<reference evidence="12 13" key="1">
    <citation type="journal article" date="2024" name="Plant Biotechnol. J.">
        <title>Dendrobium thyrsiflorum genome and its molecular insights into genes involved in important horticultural traits.</title>
        <authorList>
            <person name="Chen B."/>
            <person name="Wang J.Y."/>
            <person name="Zheng P.J."/>
            <person name="Li K.L."/>
            <person name="Liang Y.M."/>
            <person name="Chen X.F."/>
            <person name="Zhang C."/>
            <person name="Zhao X."/>
            <person name="He X."/>
            <person name="Zhang G.Q."/>
            <person name="Liu Z.J."/>
            <person name="Xu Q."/>
        </authorList>
    </citation>
    <scope>NUCLEOTIDE SEQUENCE [LARGE SCALE GENOMIC DNA]</scope>
    <source>
        <strain evidence="12">GZMU011</strain>
    </source>
</reference>
<name>A0ABD0USR4_DENTH</name>
<dbReference type="Pfam" id="PF20451">
    <property type="entry name" value="Calmod_bind_M"/>
    <property type="match status" value="1"/>
</dbReference>
<dbReference type="InterPro" id="IPR046830">
    <property type="entry name" value="Calmod_bind_M"/>
</dbReference>
<dbReference type="PANTHER" id="PTHR31713:SF42">
    <property type="entry name" value="PROTEIN SAR DEFICIENT 1"/>
    <property type="match status" value="1"/>
</dbReference>
<feature type="compositionally biased region" description="Basic and acidic residues" evidence="8">
    <location>
        <begin position="1"/>
        <end position="20"/>
    </location>
</feature>
<dbReference type="AlphaFoldDB" id="A0ABD0USR4"/>
<evidence type="ECO:0000256" key="2">
    <source>
        <dbReference type="ARBA" id="ARBA00007214"/>
    </source>
</evidence>
<accession>A0ABD0USR4</accession>
<feature type="domain" description="Calmodulin binding protein central" evidence="10">
    <location>
        <begin position="249"/>
        <end position="314"/>
    </location>
</feature>
<gene>
    <name evidence="12" type="ORF">M5K25_016006</name>
</gene>
<keyword evidence="4" id="KW-0238">DNA-binding</keyword>
<dbReference type="Proteomes" id="UP001552299">
    <property type="component" value="Unassembled WGS sequence"/>
</dbReference>
<comment type="similarity">
    <text evidence="2">Belongs to the plant ACBP60 protein family.</text>
</comment>
<keyword evidence="7" id="KW-0539">Nucleus</keyword>